<keyword evidence="2" id="KW-1185">Reference proteome</keyword>
<gene>
    <name evidence="1" type="ORF">Apa02nite_005800</name>
</gene>
<sequence length="259" mass="26650">MVSQSTPDAQPKKSFSTFCNPGERVTGGGAFTVGGIHAVITEMQPIQNLTARDSFQVTAEADQFGIAGNWSFQVFAFCATPPASAAIEIVKQPNPRRTGGTDQAFAPCPAGKLLIGAGGKIDNAGGQMDLGMFTNSSGTLATGASAFAKPDADGYSGMYAVTGYSVCAKPNNLLDDFKQQRVSFSSPAGTTSQKQVPAACPSGSALSGLAGATVLPGTHLQQIRPNSAGRPANLATFGAQATIVPSEAWQMDTTMFCVR</sequence>
<reference evidence="1 2" key="1">
    <citation type="submission" date="2021-01" db="EMBL/GenBank/DDBJ databases">
        <title>Whole genome shotgun sequence of Actinoplanes palleronii NBRC 14916.</title>
        <authorList>
            <person name="Komaki H."/>
            <person name="Tamura T."/>
        </authorList>
    </citation>
    <scope>NUCLEOTIDE SEQUENCE [LARGE SCALE GENOMIC DNA]</scope>
    <source>
        <strain evidence="1 2">NBRC 14916</strain>
    </source>
</reference>
<organism evidence="1 2">
    <name type="scientific">Actinoplanes palleronii</name>
    <dbReference type="NCBI Taxonomy" id="113570"/>
    <lineage>
        <taxon>Bacteria</taxon>
        <taxon>Bacillati</taxon>
        <taxon>Actinomycetota</taxon>
        <taxon>Actinomycetes</taxon>
        <taxon>Micromonosporales</taxon>
        <taxon>Micromonosporaceae</taxon>
        <taxon>Actinoplanes</taxon>
    </lineage>
</organism>
<dbReference type="Proteomes" id="UP000624709">
    <property type="component" value="Unassembled WGS sequence"/>
</dbReference>
<dbReference type="EMBL" id="BOMS01000009">
    <property type="protein sequence ID" value="GIE64472.1"/>
    <property type="molecule type" value="Genomic_DNA"/>
</dbReference>
<protein>
    <submittedName>
        <fullName evidence="1">Uncharacterized protein</fullName>
    </submittedName>
</protein>
<accession>A0ABQ4B1C2</accession>
<evidence type="ECO:0000313" key="1">
    <source>
        <dbReference type="EMBL" id="GIE64472.1"/>
    </source>
</evidence>
<name>A0ABQ4B1C2_9ACTN</name>
<proteinExistence type="predicted"/>
<comment type="caution">
    <text evidence="1">The sequence shown here is derived from an EMBL/GenBank/DDBJ whole genome shotgun (WGS) entry which is preliminary data.</text>
</comment>
<evidence type="ECO:0000313" key="2">
    <source>
        <dbReference type="Proteomes" id="UP000624709"/>
    </source>
</evidence>